<evidence type="ECO:0000256" key="1">
    <source>
        <dbReference type="ARBA" id="ARBA00007529"/>
    </source>
</evidence>
<dbReference type="Pfam" id="PF05544">
    <property type="entry name" value="Pro_racemase"/>
    <property type="match status" value="1"/>
</dbReference>
<dbReference type="PANTHER" id="PTHR33442:SF5">
    <property type="entry name" value="BIFUNCTIONAL TRANS-3-HYDROXY-L-PROLINE DEHYDRATASE_2-EPIMERASE"/>
    <property type="match status" value="1"/>
</dbReference>
<dbReference type="PIRSF" id="PIRSF029792">
    <property type="entry name" value="Pro_racemase"/>
    <property type="match status" value="1"/>
</dbReference>
<proteinExistence type="inferred from homology"/>
<comment type="similarity">
    <text evidence="1">Belongs to the proline racemase family.</text>
</comment>
<dbReference type="Proteomes" id="UP000680706">
    <property type="component" value="Chromosome"/>
</dbReference>
<name>A0ABX8ANA5_9HYPH</name>
<reference evidence="2 3" key="1">
    <citation type="journal article" date="2021" name="Angew. Chem. Int. Ed. Engl.">
        <title>A novel family of nonribosomal peptides modulate collective behavior in Pseudovibrio bacteria isolated from marine sponges.</title>
        <authorList>
            <person name="Ioca L.P."/>
            <person name="Dai Y."/>
            <person name="Kunakom S."/>
            <person name="Diaz-Espinosa J."/>
            <person name="Krunic A."/>
            <person name="Crnkovic C.M."/>
            <person name="Orjala J."/>
            <person name="Sanchez L.M."/>
            <person name="Ferreira A.G."/>
            <person name="Berlinck R.G.S."/>
            <person name="Eustaquio A.S."/>
        </authorList>
    </citation>
    <scope>NUCLEOTIDE SEQUENCE [LARGE SCALE GENOMIC DNA]</scope>
    <source>
        <strain evidence="2 3">Ab134</strain>
    </source>
</reference>
<gene>
    <name evidence="2" type="ORF">KGB56_03760</name>
</gene>
<organism evidence="2 3">
    <name type="scientific">Pseudovibrio brasiliensis</name>
    <dbReference type="NCBI Taxonomy" id="1898042"/>
    <lineage>
        <taxon>Bacteria</taxon>
        <taxon>Pseudomonadati</taxon>
        <taxon>Pseudomonadota</taxon>
        <taxon>Alphaproteobacteria</taxon>
        <taxon>Hyphomicrobiales</taxon>
        <taxon>Stappiaceae</taxon>
        <taxon>Pseudovibrio</taxon>
    </lineage>
</organism>
<evidence type="ECO:0000313" key="2">
    <source>
        <dbReference type="EMBL" id="QUS56564.1"/>
    </source>
</evidence>
<accession>A0ABX8ANA5</accession>
<sequence length="342" mass="37176">MKLNNMITVVGAHAEGEVGRVITGGLLPPPGATMLDKLNSMENEMDWVRQMLLSDPRGSVNTSINYITPPCHPDADFGMIVMESDYYVHMSGSNLICTVTAALETGMVPMAEPFTKVVVDTPAGLVHVTAECENGKCRRISFDNIPSFVMHRDRIIDVPGFGSRRVDVSYGGMIYVIAEAAEFGFSLHPSEARDLVEIGEILKKAAAEQLPSVHPEIPEIHTVNQTQFAGPVEVANGVKTSKNAVIVSPGRLDRCPCGTGSSARLALLHARGEISVGEKFVHRSILDTKFECQILDTTQVGHSDAVKPQIKGRAWLTGISQYGVDPEDPFPTGYRLADTWFK</sequence>
<evidence type="ECO:0000313" key="3">
    <source>
        <dbReference type="Proteomes" id="UP000680706"/>
    </source>
</evidence>
<dbReference type="PANTHER" id="PTHR33442">
    <property type="entry name" value="TRANS-3-HYDROXY-L-PROLINE DEHYDRATASE"/>
    <property type="match status" value="1"/>
</dbReference>
<dbReference type="Gene3D" id="3.10.310.10">
    <property type="entry name" value="Diaminopimelate Epimerase, Chain A, domain 1"/>
    <property type="match status" value="2"/>
</dbReference>
<keyword evidence="3" id="KW-1185">Reference proteome</keyword>
<dbReference type="EMBL" id="CP074126">
    <property type="protein sequence ID" value="QUS56564.1"/>
    <property type="molecule type" value="Genomic_DNA"/>
</dbReference>
<dbReference type="InterPro" id="IPR008794">
    <property type="entry name" value="Pro_racemase_fam"/>
</dbReference>
<dbReference type="SFLD" id="SFLDS00028">
    <property type="entry name" value="Proline_Racemase"/>
    <property type="match status" value="1"/>
</dbReference>
<protein>
    <submittedName>
        <fullName evidence="2">Proline racemase family protein</fullName>
    </submittedName>
</protein>
<dbReference type="SUPFAM" id="SSF54506">
    <property type="entry name" value="Diaminopimelate epimerase-like"/>
    <property type="match status" value="1"/>
</dbReference>
<dbReference type="RefSeq" id="WP_075700112.1">
    <property type="nucleotide sequence ID" value="NZ_CP074126.1"/>
</dbReference>